<comment type="similarity">
    <text evidence="1">Belongs to the HyuE racemase family.</text>
</comment>
<dbReference type="PANTHER" id="PTHR28047">
    <property type="entry name" value="PROTEIN DCG1"/>
    <property type="match status" value="1"/>
</dbReference>
<organism evidence="2 3">
    <name type="scientific">Metarhizium humberi</name>
    <dbReference type="NCBI Taxonomy" id="2596975"/>
    <lineage>
        <taxon>Eukaryota</taxon>
        <taxon>Fungi</taxon>
        <taxon>Dikarya</taxon>
        <taxon>Ascomycota</taxon>
        <taxon>Pezizomycotina</taxon>
        <taxon>Sordariomycetes</taxon>
        <taxon>Hypocreomycetidae</taxon>
        <taxon>Hypocreales</taxon>
        <taxon>Clavicipitaceae</taxon>
        <taxon>Metarhizium</taxon>
    </lineage>
</organism>
<dbReference type="PANTHER" id="PTHR28047:SF5">
    <property type="entry name" value="PROTEIN DCG1"/>
    <property type="match status" value="1"/>
</dbReference>
<dbReference type="AlphaFoldDB" id="A0A9P8M1N4"/>
<proteinExistence type="inferred from homology"/>
<reference evidence="2 3" key="1">
    <citation type="submission" date="2020-07" db="EMBL/GenBank/DDBJ databases">
        <title>Metarhizium humberi genome.</title>
        <authorList>
            <person name="Lysoe E."/>
        </authorList>
    </citation>
    <scope>NUCLEOTIDE SEQUENCE [LARGE SCALE GENOMIC DNA]</scope>
    <source>
        <strain evidence="2 3">ESALQ1638</strain>
    </source>
</reference>
<gene>
    <name evidence="2" type="ORF">MHUMG1_10260</name>
</gene>
<dbReference type="EMBL" id="JACEFI010000040">
    <property type="protein sequence ID" value="KAH0591965.1"/>
    <property type="molecule type" value="Genomic_DNA"/>
</dbReference>
<evidence type="ECO:0000256" key="1">
    <source>
        <dbReference type="ARBA" id="ARBA00038414"/>
    </source>
</evidence>
<name>A0A9P8M1N4_9HYPO</name>
<protein>
    <recommendedName>
        <fullName evidence="4">Asp/Glu/hydantoin racemase</fullName>
    </recommendedName>
</protein>
<dbReference type="InterPro" id="IPR052186">
    <property type="entry name" value="Hydantoin_racemase-like"/>
</dbReference>
<keyword evidence="3" id="KW-1185">Reference proteome</keyword>
<dbReference type="InterPro" id="IPR053714">
    <property type="entry name" value="Iso_Racemase_Enz_sf"/>
</dbReference>
<dbReference type="InterPro" id="IPR015942">
    <property type="entry name" value="Asp/Glu/hydantoin_racemase"/>
</dbReference>
<dbReference type="GO" id="GO:0047661">
    <property type="term" value="F:amino-acid racemase activity"/>
    <property type="evidence" value="ECO:0007669"/>
    <property type="project" value="InterPro"/>
</dbReference>
<evidence type="ECO:0008006" key="4">
    <source>
        <dbReference type="Google" id="ProtNLM"/>
    </source>
</evidence>
<comment type="caution">
    <text evidence="2">The sequence shown here is derived from an EMBL/GenBank/DDBJ whole genome shotgun (WGS) entry which is preliminary data.</text>
</comment>
<evidence type="ECO:0000313" key="3">
    <source>
        <dbReference type="Proteomes" id="UP000764110"/>
    </source>
</evidence>
<dbReference type="Gene3D" id="3.40.50.12500">
    <property type="match status" value="1"/>
</dbReference>
<dbReference type="Pfam" id="PF01177">
    <property type="entry name" value="Asp_Glu_race"/>
    <property type="match status" value="1"/>
</dbReference>
<evidence type="ECO:0000313" key="2">
    <source>
        <dbReference type="EMBL" id="KAH0591965.1"/>
    </source>
</evidence>
<dbReference type="Proteomes" id="UP000764110">
    <property type="component" value="Unassembled WGS sequence"/>
</dbReference>
<accession>A0A9P8M1N4</accession>
<sequence>MDSESSPQMRILLLNPNSSEAMTRGMVQAAKSTPTGDMLTLAESVEIHSMTASSRAPPSIDNSEDIQASTKVVLSELPAADAARNNWDAILVACFSVHTLVPELSNWFDGPVTGIFEASILTAMSLLRPGEQWGIVTTGKFWEKHLSDGVDDFLGVDAAGRSTKFAGVASSGLTAGDFHTVPPEEVKTKLSLATKGLLESGNIACVVMGCGGMAGLEDIIRSTAKDVYGEKRAGELYIVDGVKADAILEVLEYKMNVISR</sequence>